<evidence type="ECO:0000256" key="7">
    <source>
        <dbReference type="ARBA" id="ARBA00023163"/>
    </source>
</evidence>
<evidence type="ECO:0000256" key="9">
    <source>
        <dbReference type="PROSITE-ProRule" id="PRU01091"/>
    </source>
</evidence>
<reference evidence="13" key="1">
    <citation type="submission" date="2016-06" db="EMBL/GenBank/DDBJ databases">
        <authorList>
            <person name="Nascimento L."/>
            <person name="Pereira R.V."/>
            <person name="Martins L.F."/>
            <person name="Quaggio R.B."/>
            <person name="Silva A.M."/>
            <person name="Setubal J.C."/>
        </authorList>
    </citation>
    <scope>NUCLEOTIDE SEQUENCE [LARGE SCALE GENOMIC DNA]</scope>
</reference>
<dbReference type="SMART" id="SM00862">
    <property type="entry name" value="Trans_reg_C"/>
    <property type="match status" value="1"/>
</dbReference>
<keyword evidence="7" id="KW-0804">Transcription</keyword>
<sequence length="234" mass="27136">MYTILIVEDDVSIATILQEHLQRYGYRALCARDFQDLRREFLDVKPDLVLLDINLPYYDGFYWCRQIRAVSHVPIIYLSARSDEMNQVLAIECGGDDYITKPFHLEVLLAKVKGVLRRAYGEYAGSRPLSDVQELAGLYIHRDRQEISWKDRKVPLTPKECRLLDCLIRQAESVVTREELLEALWDETDFVDDNTLTVNVTRLRKKLAELGIADAIETVRGQGYRLRVTWQGEA</sequence>
<evidence type="ECO:0000256" key="6">
    <source>
        <dbReference type="ARBA" id="ARBA00023125"/>
    </source>
</evidence>
<keyword evidence="6 9" id="KW-0238">DNA-binding</keyword>
<dbReference type="Gene3D" id="6.10.250.690">
    <property type="match status" value="1"/>
</dbReference>
<dbReference type="Gene3D" id="3.40.50.2300">
    <property type="match status" value="1"/>
</dbReference>
<dbReference type="InterPro" id="IPR011006">
    <property type="entry name" value="CheY-like_superfamily"/>
</dbReference>
<evidence type="ECO:0000256" key="5">
    <source>
        <dbReference type="ARBA" id="ARBA00023015"/>
    </source>
</evidence>
<dbReference type="GO" id="GO:0006355">
    <property type="term" value="P:regulation of DNA-templated transcription"/>
    <property type="evidence" value="ECO:0007669"/>
    <property type="project" value="InterPro"/>
</dbReference>
<dbReference type="AlphaFoldDB" id="A0A1Y3PYA2"/>
<dbReference type="PANTHER" id="PTHR48111">
    <property type="entry name" value="REGULATOR OF RPOS"/>
    <property type="match status" value="1"/>
</dbReference>
<dbReference type="PROSITE" id="PS50110">
    <property type="entry name" value="RESPONSE_REGULATORY"/>
    <property type="match status" value="1"/>
</dbReference>
<dbReference type="GO" id="GO:0005829">
    <property type="term" value="C:cytosol"/>
    <property type="evidence" value="ECO:0007669"/>
    <property type="project" value="TreeGrafter"/>
</dbReference>
<dbReference type="InterPro" id="IPR001867">
    <property type="entry name" value="OmpR/PhoB-type_DNA-bd"/>
</dbReference>
<dbReference type="InterPro" id="IPR001789">
    <property type="entry name" value="Sig_transdc_resp-reg_receiver"/>
</dbReference>
<evidence type="ECO:0000256" key="8">
    <source>
        <dbReference type="PROSITE-ProRule" id="PRU00169"/>
    </source>
</evidence>
<organism evidence="12 13">
    <name type="scientific">Bacillus thermozeamaize</name>
    <dbReference type="NCBI Taxonomy" id="230954"/>
    <lineage>
        <taxon>Bacteria</taxon>
        <taxon>Bacillati</taxon>
        <taxon>Bacillota</taxon>
        <taxon>Bacilli</taxon>
        <taxon>Bacillales</taxon>
        <taxon>Bacillaceae</taxon>
        <taxon>Bacillus</taxon>
    </lineage>
</organism>
<evidence type="ECO:0000256" key="3">
    <source>
        <dbReference type="ARBA" id="ARBA00022553"/>
    </source>
</evidence>
<dbReference type="PANTHER" id="PTHR48111:SF43">
    <property type="entry name" value="STAGE 0 SPORULATION PROTEIN A HOMOLOG"/>
    <property type="match status" value="1"/>
</dbReference>
<dbReference type="InterPro" id="IPR016032">
    <property type="entry name" value="Sig_transdc_resp-reg_C-effctor"/>
</dbReference>
<evidence type="ECO:0000256" key="1">
    <source>
        <dbReference type="ARBA" id="ARBA00004496"/>
    </source>
</evidence>
<keyword evidence="2" id="KW-0963">Cytoplasm</keyword>
<proteinExistence type="predicted"/>
<gene>
    <name evidence="12" type="ORF">BAA01_09720</name>
</gene>
<evidence type="ECO:0000256" key="2">
    <source>
        <dbReference type="ARBA" id="ARBA00022490"/>
    </source>
</evidence>
<keyword evidence="5" id="KW-0805">Transcription regulation</keyword>
<dbReference type="Pfam" id="PF00486">
    <property type="entry name" value="Trans_reg_C"/>
    <property type="match status" value="1"/>
</dbReference>
<dbReference type="GO" id="GO:0000156">
    <property type="term" value="F:phosphorelay response regulator activity"/>
    <property type="evidence" value="ECO:0007669"/>
    <property type="project" value="TreeGrafter"/>
</dbReference>
<name>A0A1Y3PYA2_9BACI</name>
<accession>A0A1Y3PYA2</accession>
<dbReference type="Proteomes" id="UP000196475">
    <property type="component" value="Unassembled WGS sequence"/>
</dbReference>
<dbReference type="CDD" id="cd18159">
    <property type="entry name" value="REC_OmpR_NsrR-like"/>
    <property type="match status" value="1"/>
</dbReference>
<dbReference type="SMART" id="SM00448">
    <property type="entry name" value="REC"/>
    <property type="match status" value="1"/>
</dbReference>
<evidence type="ECO:0000313" key="12">
    <source>
        <dbReference type="EMBL" id="OUM91167.1"/>
    </source>
</evidence>
<evidence type="ECO:0000259" key="10">
    <source>
        <dbReference type="PROSITE" id="PS50110"/>
    </source>
</evidence>
<feature type="domain" description="Response regulatory" evidence="10">
    <location>
        <begin position="3"/>
        <end position="116"/>
    </location>
</feature>
<dbReference type="GO" id="GO:0000976">
    <property type="term" value="F:transcription cis-regulatory region binding"/>
    <property type="evidence" value="ECO:0007669"/>
    <property type="project" value="TreeGrafter"/>
</dbReference>
<protein>
    <submittedName>
        <fullName evidence="12">DNA-binding response regulator</fullName>
    </submittedName>
</protein>
<dbReference type="SUPFAM" id="SSF46894">
    <property type="entry name" value="C-terminal effector domain of the bipartite response regulators"/>
    <property type="match status" value="1"/>
</dbReference>
<feature type="modified residue" description="4-aspartylphosphate" evidence="8">
    <location>
        <position position="52"/>
    </location>
</feature>
<dbReference type="PROSITE" id="PS51755">
    <property type="entry name" value="OMPR_PHOB"/>
    <property type="match status" value="1"/>
</dbReference>
<feature type="domain" description="OmpR/PhoB-type" evidence="11">
    <location>
        <begin position="130"/>
        <end position="228"/>
    </location>
</feature>
<evidence type="ECO:0000256" key="4">
    <source>
        <dbReference type="ARBA" id="ARBA00023012"/>
    </source>
</evidence>
<dbReference type="EMBL" id="LZRT01000004">
    <property type="protein sequence ID" value="OUM91167.1"/>
    <property type="molecule type" value="Genomic_DNA"/>
</dbReference>
<feature type="DNA-binding region" description="OmpR/PhoB-type" evidence="9">
    <location>
        <begin position="130"/>
        <end position="228"/>
    </location>
</feature>
<evidence type="ECO:0000313" key="13">
    <source>
        <dbReference type="Proteomes" id="UP000196475"/>
    </source>
</evidence>
<dbReference type="InterPro" id="IPR039420">
    <property type="entry name" value="WalR-like"/>
</dbReference>
<comment type="caution">
    <text evidence="12">The sequence shown here is derived from an EMBL/GenBank/DDBJ whole genome shotgun (WGS) entry which is preliminary data.</text>
</comment>
<dbReference type="Pfam" id="PF00072">
    <property type="entry name" value="Response_reg"/>
    <property type="match status" value="1"/>
</dbReference>
<dbReference type="InterPro" id="IPR036388">
    <property type="entry name" value="WH-like_DNA-bd_sf"/>
</dbReference>
<evidence type="ECO:0000259" key="11">
    <source>
        <dbReference type="PROSITE" id="PS51755"/>
    </source>
</evidence>
<keyword evidence="3 8" id="KW-0597">Phosphoprotein</keyword>
<dbReference type="Gene3D" id="1.10.10.10">
    <property type="entry name" value="Winged helix-like DNA-binding domain superfamily/Winged helix DNA-binding domain"/>
    <property type="match status" value="1"/>
</dbReference>
<dbReference type="CDD" id="cd00383">
    <property type="entry name" value="trans_reg_C"/>
    <property type="match status" value="1"/>
</dbReference>
<comment type="subcellular location">
    <subcellularLocation>
        <location evidence="1">Cytoplasm</location>
    </subcellularLocation>
</comment>
<dbReference type="GO" id="GO:0032993">
    <property type="term" value="C:protein-DNA complex"/>
    <property type="evidence" value="ECO:0007669"/>
    <property type="project" value="TreeGrafter"/>
</dbReference>
<keyword evidence="4" id="KW-0902">Two-component regulatory system</keyword>
<dbReference type="SUPFAM" id="SSF52172">
    <property type="entry name" value="CheY-like"/>
    <property type="match status" value="1"/>
</dbReference>